<protein>
    <submittedName>
        <fullName evidence="1">Uncharacterized protein</fullName>
    </submittedName>
</protein>
<accession>A0A8J5F7A5</accession>
<keyword evidence="2" id="KW-1185">Reference proteome</keyword>
<name>A0A8J5F7A5_ZINOF</name>
<comment type="caution">
    <text evidence="1">The sequence shown here is derived from an EMBL/GenBank/DDBJ whole genome shotgun (WGS) entry which is preliminary data.</text>
</comment>
<proteinExistence type="predicted"/>
<evidence type="ECO:0000313" key="2">
    <source>
        <dbReference type="Proteomes" id="UP000734854"/>
    </source>
</evidence>
<dbReference type="EMBL" id="JACMSC010000016">
    <property type="protein sequence ID" value="KAG6481124.1"/>
    <property type="molecule type" value="Genomic_DNA"/>
</dbReference>
<evidence type="ECO:0000313" key="1">
    <source>
        <dbReference type="EMBL" id="KAG6481124.1"/>
    </source>
</evidence>
<gene>
    <name evidence="1" type="ORF">ZIOFF_057717</name>
</gene>
<dbReference type="Proteomes" id="UP000734854">
    <property type="component" value="Unassembled WGS sequence"/>
</dbReference>
<sequence length="92" mass="10077">MSGLMSEWEEREIDWSLDEFSNGRRMGIPSASTEFSVPFPVDSQVPCAAGSKSVSDSVNQQILAIADVDDRKGRDQAADDLELGAQLPIEEF</sequence>
<reference evidence="1 2" key="1">
    <citation type="submission" date="2020-08" db="EMBL/GenBank/DDBJ databases">
        <title>Plant Genome Project.</title>
        <authorList>
            <person name="Zhang R.-G."/>
        </authorList>
    </citation>
    <scope>NUCLEOTIDE SEQUENCE [LARGE SCALE GENOMIC DNA]</scope>
    <source>
        <tissue evidence="1">Rhizome</tissue>
    </source>
</reference>
<organism evidence="1 2">
    <name type="scientific">Zingiber officinale</name>
    <name type="common">Ginger</name>
    <name type="synonym">Amomum zingiber</name>
    <dbReference type="NCBI Taxonomy" id="94328"/>
    <lineage>
        <taxon>Eukaryota</taxon>
        <taxon>Viridiplantae</taxon>
        <taxon>Streptophyta</taxon>
        <taxon>Embryophyta</taxon>
        <taxon>Tracheophyta</taxon>
        <taxon>Spermatophyta</taxon>
        <taxon>Magnoliopsida</taxon>
        <taxon>Liliopsida</taxon>
        <taxon>Zingiberales</taxon>
        <taxon>Zingiberaceae</taxon>
        <taxon>Zingiber</taxon>
    </lineage>
</organism>
<dbReference type="AlphaFoldDB" id="A0A8J5F7A5"/>